<gene>
    <name evidence="3" type="ORF">BECKMB1821H_GA0114242_100645</name>
    <name evidence="2" type="ORF">BECKMB1821I_GA0114274_100129</name>
</gene>
<accession>A0A450XB54</accession>
<keyword evidence="1" id="KW-0812">Transmembrane</keyword>
<proteinExistence type="predicted"/>
<feature type="transmembrane region" description="Helical" evidence="1">
    <location>
        <begin position="312"/>
        <end position="341"/>
    </location>
</feature>
<evidence type="ECO:0000313" key="2">
    <source>
        <dbReference type="EMBL" id="VFK26549.1"/>
    </source>
</evidence>
<dbReference type="EMBL" id="CAADFQ010000001">
    <property type="protein sequence ID" value="VFK26549.1"/>
    <property type="molecule type" value="Genomic_DNA"/>
</dbReference>
<sequence length="388" mass="43544">MTLAKGDERFYEIVSRPSLLHIVSTLWQRENLGQDREQISSALVMDRFIEHSYRRQGAKQGERGFMALNTAERAYFMAGVAAYMGARKLPNRIGKLQLDEAIQGLIQAIPDQISQAGNAMENEVTLPLRSPQRFDWENRKPEIIEHIKTDARACGLLVSDTGKDGTFKFAHKSFPEFLQAKVFSQLFAAEESERSAGDSIANTWKIGIDDLEGSPEAMTFLAELLAQRFRERGQREDHEIAGKLLAALVWGRLPGNRSWKSLSQRFLAKPALWLAGRLVRGFGIRRGKYVALALFAAMLALAGLLVTKYGLVWAMALPITLSAAGIGLLLGLWLALCLDFLREQEKPVWRRLRLWYQSCKGLRLSPQAMERTIGKGVVEVLEDKDAEA</sequence>
<feature type="transmembrane region" description="Helical" evidence="1">
    <location>
        <begin position="289"/>
        <end position="306"/>
    </location>
</feature>
<protein>
    <submittedName>
        <fullName evidence="2">Uncharacterized protein</fullName>
    </submittedName>
</protein>
<dbReference type="AlphaFoldDB" id="A0A450XB54"/>
<organism evidence="2">
    <name type="scientific">Candidatus Kentrum sp. MB</name>
    <dbReference type="NCBI Taxonomy" id="2138164"/>
    <lineage>
        <taxon>Bacteria</taxon>
        <taxon>Pseudomonadati</taxon>
        <taxon>Pseudomonadota</taxon>
        <taxon>Gammaproteobacteria</taxon>
        <taxon>Candidatus Kentrum</taxon>
    </lineage>
</organism>
<evidence type="ECO:0000256" key="1">
    <source>
        <dbReference type="SAM" id="Phobius"/>
    </source>
</evidence>
<keyword evidence="1" id="KW-1133">Transmembrane helix</keyword>
<dbReference type="EMBL" id="CAADGH010000006">
    <property type="protein sequence ID" value="VFK74554.1"/>
    <property type="molecule type" value="Genomic_DNA"/>
</dbReference>
<keyword evidence="1" id="KW-0472">Membrane</keyword>
<evidence type="ECO:0000313" key="3">
    <source>
        <dbReference type="EMBL" id="VFK74554.1"/>
    </source>
</evidence>
<reference evidence="2" key="1">
    <citation type="submission" date="2019-02" db="EMBL/GenBank/DDBJ databases">
        <authorList>
            <person name="Gruber-Vodicka R. H."/>
            <person name="Seah K. B. B."/>
        </authorList>
    </citation>
    <scope>NUCLEOTIDE SEQUENCE</scope>
    <source>
        <strain evidence="3">BECK_BZ198</strain>
        <strain evidence="2">BECK_BZ199</strain>
    </source>
</reference>
<name>A0A450XB54_9GAMM</name>